<gene>
    <name evidence="2" type="ORF">NUZ5A_20038</name>
</gene>
<evidence type="ECO:0000256" key="1">
    <source>
        <dbReference type="SAM" id="Phobius"/>
    </source>
</evidence>
<keyword evidence="1" id="KW-0472">Membrane</keyword>
<evidence type="ECO:0000313" key="2">
    <source>
        <dbReference type="EMBL" id="CAE6485662.1"/>
    </source>
</evidence>
<organism evidence="2 3">
    <name type="scientific">Candidatus Nitrosotenuis uzonensis</name>
    <dbReference type="NCBI Taxonomy" id="1407055"/>
    <lineage>
        <taxon>Archaea</taxon>
        <taxon>Nitrososphaerota</taxon>
        <taxon>Candidatus Nitrosotenuis</taxon>
    </lineage>
</organism>
<feature type="transmembrane region" description="Helical" evidence="1">
    <location>
        <begin position="7"/>
        <end position="25"/>
    </location>
</feature>
<dbReference type="EMBL" id="CAJNAQ010000002">
    <property type="protein sequence ID" value="CAE6485662.1"/>
    <property type="molecule type" value="Genomic_DNA"/>
</dbReference>
<dbReference type="AlphaFoldDB" id="A0A812ETT1"/>
<keyword evidence="1" id="KW-0812">Transmembrane</keyword>
<keyword evidence="1" id="KW-1133">Transmembrane helix</keyword>
<accession>A0A812ETT1</accession>
<sequence length="812" mass="91642">MLGKKKISILSIVLIIFSITIMLGIESAEARHYSGGTTVPCEITIRTNILPVYYGQSSPRNNPDRTYYPGDAFHFIIQYAGSSTCRNFTVHPLQSSGGLTVISHSGTNYESSQSIAAFENTVQQLCNKNAGVNTGCVFGHAEIAITQDELNQTHCATNVKTKTKVCTKTENKISLTVSGQKKVCSTIKGKLKCFWVTVSRTASFVPSILNPNISVNVTKENLTDSDGYTIRNLDGTYYLWDAINVIHWPVYKWQNERGGTLETVTTKKYDLANEKEFECQKKSAGTCDYTLEHNHIAPWIRVFDHGSGLTVYNGTSERDLGIHSFQYRIDLFNIGRYLNTTSGSTDALVVKYEPVYQNHAYNMLKDDHWWAYGNRPAVALHYYGSNGGGPDDSLGIHELRRSKLNGFDYLGYAFDPVNKVFLNETMSWDSAEPITLQRLEDRCSKIDFDSTSFEVKGNNTNNEKDSAMFVKSGYGKIVFSYPILRTMLKERFHDVTIDNSLQSVHFGGREISNVTDYTYIYPRVKFHTSVKVIATDSEVQRNQIPISIVMNPQFGKGAEYTQDYICKKIIHDTLDDGFSDIVLDDMYAKENKKDGIGFVNLKASLTSTWFPNYTGTFFTNSNYTQWNSAYLSGNNSGFDQSLYKNELDIPLNFGLGALSPYDITITADAKSHTFDAETFQFYSNHLFIVNLDQDNTLNVTRNENNKNLVTINYDENFGPIEKLLVNGKEYERRCKTGCGMIIPNNGMVTLEAYNIWEGKAVAYLVPTESEEDSIKFDESSIIWYAILGLIAAIMIWRESKRILRWLGFSTTD</sequence>
<dbReference type="RefSeq" id="WP_205097570.1">
    <property type="nucleotide sequence ID" value="NZ_CAJNAQ010000002.1"/>
</dbReference>
<feature type="transmembrane region" description="Helical" evidence="1">
    <location>
        <begin position="781"/>
        <end position="797"/>
    </location>
</feature>
<reference evidence="2" key="1">
    <citation type="submission" date="2021-02" db="EMBL/GenBank/DDBJ databases">
        <authorList>
            <person name="Han P."/>
        </authorList>
    </citation>
    <scope>NUCLEOTIDE SEQUENCE</scope>
    <source>
        <strain evidence="2">Candidatus Nitrosotenuis uzonensis 5A</strain>
    </source>
</reference>
<comment type="caution">
    <text evidence="2">The sequence shown here is derived from an EMBL/GenBank/DDBJ whole genome shotgun (WGS) entry which is preliminary data.</text>
</comment>
<name>A0A812ETT1_9ARCH</name>
<proteinExistence type="predicted"/>
<dbReference type="Proteomes" id="UP000655759">
    <property type="component" value="Unassembled WGS sequence"/>
</dbReference>
<protein>
    <submittedName>
        <fullName evidence="2">Uncharacterized protein</fullName>
    </submittedName>
</protein>
<evidence type="ECO:0000313" key="3">
    <source>
        <dbReference type="Proteomes" id="UP000655759"/>
    </source>
</evidence>